<dbReference type="AlphaFoldDB" id="A0AAW2GKY0"/>
<name>A0AAW2GKY0_9HYME</name>
<organism evidence="1 2">
    <name type="scientific">Cardiocondyla obscurior</name>
    <dbReference type="NCBI Taxonomy" id="286306"/>
    <lineage>
        <taxon>Eukaryota</taxon>
        <taxon>Metazoa</taxon>
        <taxon>Ecdysozoa</taxon>
        <taxon>Arthropoda</taxon>
        <taxon>Hexapoda</taxon>
        <taxon>Insecta</taxon>
        <taxon>Pterygota</taxon>
        <taxon>Neoptera</taxon>
        <taxon>Endopterygota</taxon>
        <taxon>Hymenoptera</taxon>
        <taxon>Apocrita</taxon>
        <taxon>Aculeata</taxon>
        <taxon>Formicoidea</taxon>
        <taxon>Formicidae</taxon>
        <taxon>Myrmicinae</taxon>
        <taxon>Cardiocondyla</taxon>
    </lineage>
</organism>
<protein>
    <recommendedName>
        <fullName evidence="3">Secreted protein</fullName>
    </recommendedName>
</protein>
<dbReference type="EMBL" id="JADYXP020000003">
    <property type="protein sequence ID" value="KAL0128213.1"/>
    <property type="molecule type" value="Genomic_DNA"/>
</dbReference>
<evidence type="ECO:0000313" key="1">
    <source>
        <dbReference type="EMBL" id="KAL0128213.1"/>
    </source>
</evidence>
<sequence>MEKLLSLYIYHTTFGLAITRCKIHVCRRVHKVVSNSKCSFDAKDLCSLTICLHRRVQGIVVLIIAYKCVE</sequence>
<reference evidence="1 2" key="1">
    <citation type="submission" date="2023-03" db="EMBL/GenBank/DDBJ databases">
        <title>High recombination rates correlate with genetic variation in Cardiocondyla obscurior ants.</title>
        <authorList>
            <person name="Errbii M."/>
        </authorList>
    </citation>
    <scope>NUCLEOTIDE SEQUENCE [LARGE SCALE GENOMIC DNA]</scope>
    <source>
        <strain evidence="1">Alpha-2009</strain>
        <tissue evidence="1">Whole body</tissue>
    </source>
</reference>
<accession>A0AAW2GKY0</accession>
<evidence type="ECO:0000313" key="2">
    <source>
        <dbReference type="Proteomes" id="UP001430953"/>
    </source>
</evidence>
<comment type="caution">
    <text evidence="1">The sequence shown here is derived from an EMBL/GenBank/DDBJ whole genome shotgun (WGS) entry which is preliminary data.</text>
</comment>
<keyword evidence="2" id="KW-1185">Reference proteome</keyword>
<dbReference type="Proteomes" id="UP001430953">
    <property type="component" value="Unassembled WGS sequence"/>
</dbReference>
<proteinExistence type="predicted"/>
<gene>
    <name evidence="1" type="ORF">PUN28_003458</name>
</gene>
<evidence type="ECO:0008006" key="3">
    <source>
        <dbReference type="Google" id="ProtNLM"/>
    </source>
</evidence>